<reference evidence="5 6" key="1">
    <citation type="submission" date="2019-06" db="EMBL/GenBank/DDBJ databases">
        <title>Streptomyces sporangiiformans sp. nov., a novel actinomycete isolated from soil in Mount Song.</title>
        <authorList>
            <person name="Han L."/>
        </authorList>
    </citation>
    <scope>NUCLEOTIDE SEQUENCE [LARGE SCALE GENOMIC DNA]</scope>
    <source>
        <strain evidence="5 6">NEAU-SSA 1</strain>
    </source>
</reference>
<dbReference type="Gene3D" id="3.40.50.10350">
    <property type="entry name" value="Glycerate kinase, domain 1"/>
    <property type="match status" value="1"/>
</dbReference>
<dbReference type="PANTHER" id="PTHR21599:SF0">
    <property type="entry name" value="GLYCERATE KINASE"/>
    <property type="match status" value="1"/>
</dbReference>
<dbReference type="PIRSF" id="PIRSF006078">
    <property type="entry name" value="GlxK"/>
    <property type="match status" value="1"/>
</dbReference>
<evidence type="ECO:0000256" key="3">
    <source>
        <dbReference type="ARBA" id="ARBA00022777"/>
    </source>
</evidence>
<dbReference type="PANTHER" id="PTHR21599">
    <property type="entry name" value="GLYCERATE KINASE"/>
    <property type="match status" value="1"/>
</dbReference>
<evidence type="ECO:0000256" key="4">
    <source>
        <dbReference type="PIRNR" id="PIRNR006078"/>
    </source>
</evidence>
<dbReference type="RefSeq" id="WP_119102967.1">
    <property type="nucleotide sequence ID" value="NZ_QXMJ01000159.1"/>
</dbReference>
<dbReference type="InterPro" id="IPR018197">
    <property type="entry name" value="Glycerate_kinase_RE-like"/>
</dbReference>
<name>A0A505DJ15_9ACTN</name>
<proteinExistence type="inferred from homology"/>
<organism evidence="5 6">
    <name type="scientific">Streptomyces sporangiiformans</name>
    <dbReference type="NCBI Taxonomy" id="2315329"/>
    <lineage>
        <taxon>Bacteria</taxon>
        <taxon>Bacillati</taxon>
        <taxon>Actinomycetota</taxon>
        <taxon>Actinomycetes</taxon>
        <taxon>Kitasatosporales</taxon>
        <taxon>Streptomycetaceae</taxon>
        <taxon>Streptomyces</taxon>
    </lineage>
</organism>
<dbReference type="Gene3D" id="3.90.1510.10">
    <property type="entry name" value="Glycerate kinase, domain 2"/>
    <property type="match status" value="1"/>
</dbReference>
<dbReference type="OrthoDB" id="9774290at2"/>
<gene>
    <name evidence="5" type="ORF">FGD71_026120</name>
</gene>
<dbReference type="AlphaFoldDB" id="A0A505DJ15"/>
<dbReference type="SUPFAM" id="SSF110738">
    <property type="entry name" value="Glycerate kinase I"/>
    <property type="match status" value="1"/>
</dbReference>
<keyword evidence="3 4" id="KW-0418">Kinase</keyword>
<comment type="caution">
    <text evidence="5">The sequence shown here is derived from an EMBL/GenBank/DDBJ whole genome shotgun (WGS) entry which is preliminary data.</text>
</comment>
<dbReference type="EMBL" id="VCHX02000159">
    <property type="protein sequence ID" value="TPQ19416.1"/>
    <property type="molecule type" value="Genomic_DNA"/>
</dbReference>
<sequence>MLTRFAVAPSGFKESLSAQAAAHAIAAGVRRVVPHAEVDLIPLVDGGEGTARALASATGGRLVALPATGPLGETVGTHFALLGSGSSGSSSSGCNSNSNSGSGSGSVDTAVVEMAAVAGLSLVPHSLRDPGATTTYGVGELIRAALDKGVQRVLVGCGDSGTSDGGAGALQALGARLLDMDGFELPFGGRELSRLSRIDATGLDPRLSEVELLVACNPYNVLCGERGVARVFGPQKGATPAQVEELSAGLENWAYVLTRDLGVTGTDLYGGPGTGASGGLGAGLAALGARLLPRFDVLLDHLDLDARLARADLVLTAEGALDHQTPRGKVPAEVARRAKLHGRPVLALAGTLGEGAHEVPGVDACTAILPAPMALAEALVRGSEFLTDATERALRMILLGARLPVQAAAVRAAAVPAAAPAAEVSGTQRPSSVR</sequence>
<dbReference type="Pfam" id="PF02595">
    <property type="entry name" value="Gly_kinase"/>
    <property type="match status" value="1"/>
</dbReference>
<dbReference type="InterPro" id="IPR004381">
    <property type="entry name" value="Glycerate_kinase"/>
</dbReference>
<evidence type="ECO:0000313" key="5">
    <source>
        <dbReference type="EMBL" id="TPQ19416.1"/>
    </source>
</evidence>
<protein>
    <submittedName>
        <fullName evidence="5">Glycerate kinase</fullName>
        <ecNumber evidence="5">2.7.1.-</ecNumber>
    </submittedName>
</protein>
<keyword evidence="6" id="KW-1185">Reference proteome</keyword>
<dbReference type="InterPro" id="IPR036129">
    <property type="entry name" value="Glycerate_kinase_sf"/>
</dbReference>
<dbReference type="NCBIfam" id="TIGR00045">
    <property type="entry name" value="glycerate kinase"/>
    <property type="match status" value="1"/>
</dbReference>
<dbReference type="GO" id="GO:0008887">
    <property type="term" value="F:glycerate kinase activity"/>
    <property type="evidence" value="ECO:0007669"/>
    <property type="project" value="UniProtKB-UniRule"/>
</dbReference>
<dbReference type="EC" id="2.7.1.-" evidence="5"/>
<evidence type="ECO:0000256" key="1">
    <source>
        <dbReference type="ARBA" id="ARBA00006284"/>
    </source>
</evidence>
<comment type="similarity">
    <text evidence="1 4">Belongs to the glycerate kinase type-1 family.</text>
</comment>
<keyword evidence="2 4" id="KW-0808">Transferase</keyword>
<dbReference type="GO" id="GO:0031388">
    <property type="term" value="P:organic acid phosphorylation"/>
    <property type="evidence" value="ECO:0007669"/>
    <property type="project" value="UniProtKB-UniRule"/>
</dbReference>
<evidence type="ECO:0000313" key="6">
    <source>
        <dbReference type="Proteomes" id="UP000317378"/>
    </source>
</evidence>
<evidence type="ECO:0000256" key="2">
    <source>
        <dbReference type="ARBA" id="ARBA00022679"/>
    </source>
</evidence>
<dbReference type="Proteomes" id="UP000317378">
    <property type="component" value="Unassembled WGS sequence"/>
</dbReference>
<dbReference type="InterPro" id="IPR018193">
    <property type="entry name" value="Glyc_kinase_flavodox-like_fold"/>
</dbReference>
<accession>A0A505DJ15</accession>